<proteinExistence type="predicted"/>
<dbReference type="AlphaFoldDB" id="A0A1C1YVK7"/>
<reference evidence="2 3" key="1">
    <citation type="submission" date="2015-12" db="EMBL/GenBank/DDBJ databases">
        <authorList>
            <person name="Shamseldin A."/>
            <person name="Moawad H."/>
            <person name="Abd El-Rahim W.M."/>
            <person name="Sadowsky M.J."/>
        </authorList>
    </citation>
    <scope>NUCLEOTIDE SEQUENCE [LARGE SCALE GENOMIC DNA]</scope>
    <source>
        <strain evidence="2 3">JC234</strain>
    </source>
</reference>
<comment type="caution">
    <text evidence="2">The sequence shown here is derived from an EMBL/GenBank/DDBJ whole genome shotgun (WGS) entry which is preliminary data.</text>
</comment>
<evidence type="ECO:0000256" key="1">
    <source>
        <dbReference type="SAM" id="MobiDB-lite"/>
    </source>
</evidence>
<name>A0A1C1YVK7_9HYPH</name>
<sequence>MPMKTHADADLTPDQVSEHETMARDEKLSRLAEMKHDLERQSARGTADLDQVEARAAALKRAMERAKSGT</sequence>
<feature type="region of interest" description="Disordered" evidence="1">
    <location>
        <begin position="1"/>
        <end position="26"/>
    </location>
</feature>
<evidence type="ECO:0000313" key="2">
    <source>
        <dbReference type="EMBL" id="OCW57525.1"/>
    </source>
</evidence>
<evidence type="ECO:0000313" key="3">
    <source>
        <dbReference type="Proteomes" id="UP000094795"/>
    </source>
</evidence>
<dbReference type="EMBL" id="LQZT01000013">
    <property type="protein sequence ID" value="OCW57525.1"/>
    <property type="molecule type" value="Genomic_DNA"/>
</dbReference>
<keyword evidence="3" id="KW-1185">Reference proteome</keyword>
<feature type="compositionally biased region" description="Basic and acidic residues" evidence="1">
    <location>
        <begin position="16"/>
        <end position="26"/>
    </location>
</feature>
<organism evidence="2 3">
    <name type="scientific">Hoeflea olei</name>
    <dbReference type="NCBI Taxonomy" id="1480615"/>
    <lineage>
        <taxon>Bacteria</taxon>
        <taxon>Pseudomonadati</taxon>
        <taxon>Pseudomonadota</taxon>
        <taxon>Alphaproteobacteria</taxon>
        <taxon>Hyphomicrobiales</taxon>
        <taxon>Rhizobiaceae</taxon>
        <taxon>Hoeflea</taxon>
    </lineage>
</organism>
<dbReference type="Proteomes" id="UP000094795">
    <property type="component" value="Unassembled WGS sequence"/>
</dbReference>
<gene>
    <name evidence="2" type="ORF">AWJ14_13315</name>
</gene>
<accession>A0A1C1YVK7</accession>
<protein>
    <submittedName>
        <fullName evidence="2">Uncharacterized protein</fullName>
    </submittedName>
</protein>